<name>A0AAJ6MSA1_9PSED</name>
<organism evidence="1 2">
    <name type="scientific">Pseudomonas coleopterorum</name>
    <dbReference type="NCBI Taxonomy" id="1605838"/>
    <lineage>
        <taxon>Bacteria</taxon>
        <taxon>Pseudomonadati</taxon>
        <taxon>Pseudomonadota</taxon>
        <taxon>Gammaproteobacteria</taxon>
        <taxon>Pseudomonadales</taxon>
        <taxon>Pseudomonadaceae</taxon>
        <taxon>Pseudomonas</taxon>
    </lineage>
</organism>
<proteinExistence type="predicted"/>
<dbReference type="EMBL" id="CP134081">
    <property type="protein sequence ID" value="WNC08425.1"/>
    <property type="molecule type" value="Genomic_DNA"/>
</dbReference>
<dbReference type="Pfam" id="PF06992">
    <property type="entry name" value="Phage_lambda_P"/>
    <property type="match status" value="1"/>
</dbReference>
<dbReference type="GO" id="GO:0006270">
    <property type="term" value="P:DNA replication initiation"/>
    <property type="evidence" value="ECO:0007669"/>
    <property type="project" value="InterPro"/>
</dbReference>
<dbReference type="Proteomes" id="UP001258207">
    <property type="component" value="Chromosome"/>
</dbReference>
<gene>
    <name evidence="1" type="ORF">RI108_14015</name>
</gene>
<evidence type="ECO:0000313" key="2">
    <source>
        <dbReference type="Proteomes" id="UP001258207"/>
    </source>
</evidence>
<protein>
    <submittedName>
        <fullName evidence="1">Replication protein P</fullName>
    </submittedName>
</protein>
<accession>A0AAJ6MSA1</accession>
<evidence type="ECO:0000313" key="1">
    <source>
        <dbReference type="EMBL" id="WNC08425.1"/>
    </source>
</evidence>
<reference evidence="1" key="1">
    <citation type="submission" date="2023-09" db="EMBL/GenBank/DDBJ databases">
        <title>First report of Pseudomonas coleopterorum DJ13 causing leaf spot on Rhododendron pulchrum Sweet in China.</title>
        <authorList>
            <person name="Zhang Y."/>
        </authorList>
    </citation>
    <scope>NUCLEOTIDE SEQUENCE</scope>
    <source>
        <strain evidence="1">DJ13</strain>
    </source>
</reference>
<dbReference type="AlphaFoldDB" id="A0AAJ6MSA1"/>
<dbReference type="RefSeq" id="WP_310791318.1">
    <property type="nucleotide sequence ID" value="NZ_CP134081.1"/>
</dbReference>
<dbReference type="InterPro" id="IPR009731">
    <property type="entry name" value="P-like"/>
</dbReference>
<sequence>MKSVNQLLASAHNLPAVETVEAVPVSAETTAVVNALFRKLRGIFPAWRQAWPSTEALNAAKEEWIQGFAAQGIRSLEQIEFGIQNCRKAQKPFAPSVGEFIAMCRPGPECLGMPSAMEAWIEVLMGTYSHEGVHLAARATGLFDLRGARPDDKGLRQRFDRHYAVILLRAQAGRPMEAVIQIDQERRKTELQRADEHADRQVQARMSQQGIPADGAQARELLMATLGKRSIS</sequence>